<dbReference type="InterPro" id="IPR036942">
    <property type="entry name" value="Beta-barrel_TonB_sf"/>
</dbReference>
<evidence type="ECO:0000256" key="6">
    <source>
        <dbReference type="ARBA" id="ARBA00023237"/>
    </source>
</evidence>
<dbReference type="eggNOG" id="COG4771">
    <property type="taxonomic scope" value="Bacteria"/>
</dbReference>
<feature type="domain" description="TonB-dependent receptor plug" evidence="9">
    <location>
        <begin position="115"/>
        <end position="221"/>
    </location>
</feature>
<keyword evidence="2 7" id="KW-0813">Transport</keyword>
<comment type="similarity">
    <text evidence="7">Belongs to the TonB-dependent receptor family.</text>
</comment>
<dbReference type="NCBIfam" id="TIGR04056">
    <property type="entry name" value="OMP_RagA_SusC"/>
    <property type="match status" value="1"/>
</dbReference>
<dbReference type="GO" id="GO:0009279">
    <property type="term" value="C:cell outer membrane"/>
    <property type="evidence" value="ECO:0007669"/>
    <property type="project" value="UniProtKB-SubCell"/>
</dbReference>
<dbReference type="SUPFAM" id="SSF49464">
    <property type="entry name" value="Carboxypeptidase regulatory domain-like"/>
    <property type="match status" value="1"/>
</dbReference>
<evidence type="ECO:0000256" key="8">
    <source>
        <dbReference type="SAM" id="SignalP"/>
    </source>
</evidence>
<keyword evidence="11" id="KW-1185">Reference proteome</keyword>
<evidence type="ECO:0000256" key="2">
    <source>
        <dbReference type="ARBA" id="ARBA00022448"/>
    </source>
</evidence>
<dbReference type="Pfam" id="PF13715">
    <property type="entry name" value="CarbopepD_reg_2"/>
    <property type="match status" value="1"/>
</dbReference>
<dbReference type="NCBIfam" id="TIGR04057">
    <property type="entry name" value="SusC_RagA_signa"/>
    <property type="match status" value="1"/>
</dbReference>
<gene>
    <name evidence="10" type="ORF">SAMN05444143_11161</name>
</gene>
<evidence type="ECO:0000256" key="1">
    <source>
        <dbReference type="ARBA" id="ARBA00004571"/>
    </source>
</evidence>
<dbReference type="EMBL" id="FOUT01000011">
    <property type="protein sequence ID" value="SFN35951.1"/>
    <property type="molecule type" value="Genomic_DNA"/>
</dbReference>
<keyword evidence="5 7" id="KW-0472">Membrane</keyword>
<sequence length="1032" mass="112938">MRLKSKWIFSLLVVLSMQFAFAQEKTITGKVTDNTGPIPGANVLIKGTTFGVQTDFDGAFSIKAKTGDVLVFSYMGMKDKEVAVGEKTNLKINLDSSAKELEEVVIVAYGKQKSKEIVGSVTTVGKDVLEKQQATSVLSAIQGSVAGVNVVTSGGQPGENPAIRIRGIGSISSSSEPLIILDGAPYNGNINSISSDQIESMNVLKDASSTALYGSRGANGVIIITTKKGKFNAPTSVSVNSVIGVGGNAVKMHELVSTDRLMEMTWEARKNVNLANGQSPTLAATNASNGLVSVLGYNPYKAAVPVGVDGKLVTTDKYWSTDWENTLINNSAIRRENSIAVNGGGESTTYAFSANNLSQEGALRGSDFDRTAVRLNIATRVNKTISAGLNMGYTASSQNYPTQSGNSYNSPIQWIYSVSSIYPVYRHDPNGSLILDSLGNKIYDYGANQGSLNAARPSFQNENAAGAISNYIVRNNRDDITLNGYVNLDIMEGLTFKSTLAYQKYLYDNYNYSSPLYGNAQNVNGRISQNRDISTSINFTNMVNYKKEIGNHTFSIDAIQEAYQFKVDAMYSSGEGFLPGVGVNNGATNPVGVGGSINEERLASYLGRVSYNYAGKYFIEGSYRSDGSSRFAQEVRWGNFYSIGGAWSIKDESFLADNETISALRLKGSYGELGNNKTSSYFPYEQLYNLGTSELTNAGITLGNPVNRNLTWEKTASANIGIEVGLWNNRVRFGADYYNKESIDLIYAIPLAGSTGSTTYLTNAGSLRNYGLEVYFNTTNIQNSDFRWTTDLNFSFDRNEVTALTQASVITGTKRWEEGRSIYDFWMQEWAGVDPTDGRGMWYADGVDADGNRNTTKTYSKAARNYTGKSSLPDVVGGLTNYFRYKNFDMNVLFNFSFGAYVYDSSYASLMTGLKDPGRPGHVDLEDRWQNPGDITDVPKLYQGNNDFGSQSTRFLFKNNYIRLKALNVGYNMNKELVNRLGMNNVRVYVQGDNLFTIQSHKGIDPEQSFDGVTDSRSYNQRVASLGLKLDF</sequence>
<dbReference type="Gene3D" id="2.40.170.20">
    <property type="entry name" value="TonB-dependent receptor, beta-barrel domain"/>
    <property type="match status" value="1"/>
</dbReference>
<dbReference type="InterPro" id="IPR008969">
    <property type="entry name" value="CarboxyPept-like_regulatory"/>
</dbReference>
<feature type="chain" id="PRO_5010361271" evidence="8">
    <location>
        <begin position="23"/>
        <end position="1032"/>
    </location>
</feature>
<keyword evidence="3 7" id="KW-1134">Transmembrane beta strand</keyword>
<feature type="signal peptide" evidence="8">
    <location>
        <begin position="1"/>
        <end position="22"/>
    </location>
</feature>
<protein>
    <submittedName>
        <fullName evidence="10">TonB-linked outer membrane protein, SusC/RagA family</fullName>
    </submittedName>
</protein>
<dbReference type="InterPro" id="IPR037066">
    <property type="entry name" value="Plug_dom_sf"/>
</dbReference>
<evidence type="ECO:0000256" key="4">
    <source>
        <dbReference type="ARBA" id="ARBA00022692"/>
    </source>
</evidence>
<dbReference type="InterPro" id="IPR023997">
    <property type="entry name" value="TonB-dep_OMP_SusC/RagA_CS"/>
</dbReference>
<keyword evidence="8" id="KW-0732">Signal</keyword>
<reference evidence="11" key="1">
    <citation type="submission" date="2016-10" db="EMBL/GenBank/DDBJ databases">
        <authorList>
            <person name="Varghese N."/>
            <person name="Submissions S."/>
        </authorList>
    </citation>
    <scope>NUCLEOTIDE SEQUENCE [LARGE SCALE GENOMIC DNA]</scope>
    <source>
        <strain evidence="11">DSM 4002</strain>
    </source>
</reference>
<organism evidence="10 11">
    <name type="scientific">Flavobacterium succinicans</name>
    <dbReference type="NCBI Taxonomy" id="29536"/>
    <lineage>
        <taxon>Bacteria</taxon>
        <taxon>Pseudomonadati</taxon>
        <taxon>Bacteroidota</taxon>
        <taxon>Flavobacteriia</taxon>
        <taxon>Flavobacteriales</taxon>
        <taxon>Flavobacteriaceae</taxon>
        <taxon>Flavobacterium</taxon>
    </lineage>
</organism>
<dbReference type="RefSeq" id="WP_024982042.1">
    <property type="nucleotide sequence ID" value="NZ_CBCRUM010000016.1"/>
</dbReference>
<comment type="subcellular location">
    <subcellularLocation>
        <location evidence="1 7">Cell outer membrane</location>
        <topology evidence="1 7">Multi-pass membrane protein</topology>
    </subcellularLocation>
</comment>
<keyword evidence="4 7" id="KW-0812">Transmembrane</keyword>
<dbReference type="Pfam" id="PF07715">
    <property type="entry name" value="Plug"/>
    <property type="match status" value="1"/>
</dbReference>
<evidence type="ECO:0000256" key="5">
    <source>
        <dbReference type="ARBA" id="ARBA00023136"/>
    </source>
</evidence>
<dbReference type="Gene3D" id="2.60.40.1120">
    <property type="entry name" value="Carboxypeptidase-like, regulatory domain"/>
    <property type="match status" value="1"/>
</dbReference>
<evidence type="ECO:0000256" key="3">
    <source>
        <dbReference type="ARBA" id="ARBA00022452"/>
    </source>
</evidence>
<dbReference type="InterPro" id="IPR012910">
    <property type="entry name" value="Plug_dom"/>
</dbReference>
<proteinExistence type="inferred from homology"/>
<dbReference type="InterPro" id="IPR039426">
    <property type="entry name" value="TonB-dep_rcpt-like"/>
</dbReference>
<evidence type="ECO:0000256" key="7">
    <source>
        <dbReference type="PROSITE-ProRule" id="PRU01360"/>
    </source>
</evidence>
<dbReference type="AlphaFoldDB" id="A0A1I4YD01"/>
<accession>A0A1I4YD01</accession>
<name>A0A1I4YD01_9FLAO</name>
<dbReference type="Gene3D" id="2.170.130.10">
    <property type="entry name" value="TonB-dependent receptor, plug domain"/>
    <property type="match status" value="1"/>
</dbReference>
<dbReference type="PROSITE" id="PS52016">
    <property type="entry name" value="TONB_DEPENDENT_REC_3"/>
    <property type="match status" value="1"/>
</dbReference>
<keyword evidence="6 7" id="KW-0998">Cell outer membrane</keyword>
<dbReference type="Proteomes" id="UP000182961">
    <property type="component" value="Unassembled WGS sequence"/>
</dbReference>
<evidence type="ECO:0000313" key="11">
    <source>
        <dbReference type="Proteomes" id="UP000182961"/>
    </source>
</evidence>
<evidence type="ECO:0000313" key="10">
    <source>
        <dbReference type="EMBL" id="SFN35951.1"/>
    </source>
</evidence>
<evidence type="ECO:0000259" key="9">
    <source>
        <dbReference type="Pfam" id="PF07715"/>
    </source>
</evidence>
<dbReference type="InterPro" id="IPR023996">
    <property type="entry name" value="TonB-dep_OMP_SusC/RagA"/>
</dbReference>
<dbReference type="SUPFAM" id="SSF56935">
    <property type="entry name" value="Porins"/>
    <property type="match status" value="1"/>
</dbReference>